<proteinExistence type="inferred from homology"/>
<gene>
    <name evidence="8" type="ORF">RQP52_21705</name>
</gene>
<dbReference type="InterPro" id="IPR051401">
    <property type="entry name" value="GtrA_CellWall_Glycosyl"/>
</dbReference>
<protein>
    <submittedName>
        <fullName evidence="8">GtrA family protein</fullName>
    </submittedName>
</protein>
<feature type="transmembrane region" description="Helical" evidence="6">
    <location>
        <begin position="82"/>
        <end position="101"/>
    </location>
</feature>
<evidence type="ECO:0000256" key="2">
    <source>
        <dbReference type="ARBA" id="ARBA00009399"/>
    </source>
</evidence>
<keyword evidence="9" id="KW-1185">Reference proteome</keyword>
<feature type="domain" description="GtrA/DPMS transmembrane" evidence="7">
    <location>
        <begin position="21"/>
        <end position="132"/>
    </location>
</feature>
<organism evidence="8 9">
    <name type="scientific">Paenibacillus violae</name>
    <dbReference type="NCBI Taxonomy" id="3077234"/>
    <lineage>
        <taxon>Bacteria</taxon>
        <taxon>Bacillati</taxon>
        <taxon>Bacillota</taxon>
        <taxon>Bacilli</taxon>
        <taxon>Bacillales</taxon>
        <taxon>Paenibacillaceae</taxon>
        <taxon>Paenibacillus</taxon>
    </lineage>
</organism>
<evidence type="ECO:0000256" key="6">
    <source>
        <dbReference type="SAM" id="Phobius"/>
    </source>
</evidence>
<dbReference type="Pfam" id="PF04138">
    <property type="entry name" value="GtrA_DPMS_TM"/>
    <property type="match status" value="1"/>
</dbReference>
<comment type="caution">
    <text evidence="8">The sequence shown here is derived from an EMBL/GenBank/DDBJ whole genome shotgun (WGS) entry which is preliminary data.</text>
</comment>
<keyword evidence="5 6" id="KW-0472">Membrane</keyword>
<feature type="transmembrane region" description="Helical" evidence="6">
    <location>
        <begin position="107"/>
        <end position="132"/>
    </location>
</feature>
<feature type="transmembrane region" description="Helical" evidence="6">
    <location>
        <begin position="20"/>
        <end position="41"/>
    </location>
</feature>
<evidence type="ECO:0000256" key="5">
    <source>
        <dbReference type="ARBA" id="ARBA00023136"/>
    </source>
</evidence>
<dbReference type="PANTHER" id="PTHR38459">
    <property type="entry name" value="PROPHAGE BACTOPRENOL-LINKED GLUCOSE TRANSLOCASE HOMOLOG"/>
    <property type="match status" value="1"/>
</dbReference>
<evidence type="ECO:0000256" key="3">
    <source>
        <dbReference type="ARBA" id="ARBA00022692"/>
    </source>
</evidence>
<keyword evidence="3 6" id="KW-0812">Transmembrane</keyword>
<evidence type="ECO:0000256" key="1">
    <source>
        <dbReference type="ARBA" id="ARBA00004141"/>
    </source>
</evidence>
<feature type="transmembrane region" description="Helical" evidence="6">
    <location>
        <begin position="47"/>
        <end position="70"/>
    </location>
</feature>
<keyword evidence="4 6" id="KW-1133">Transmembrane helix</keyword>
<dbReference type="RefSeq" id="WP_315953795.1">
    <property type="nucleotide sequence ID" value="NZ_JAWCUD010000008.1"/>
</dbReference>
<comment type="subcellular location">
    <subcellularLocation>
        <location evidence="1">Membrane</location>
        <topology evidence="1">Multi-pass membrane protein</topology>
    </subcellularLocation>
</comment>
<evidence type="ECO:0000313" key="8">
    <source>
        <dbReference type="EMBL" id="MDU0203703.1"/>
    </source>
</evidence>
<evidence type="ECO:0000259" key="7">
    <source>
        <dbReference type="Pfam" id="PF04138"/>
    </source>
</evidence>
<evidence type="ECO:0000313" key="9">
    <source>
        <dbReference type="Proteomes" id="UP001260980"/>
    </source>
</evidence>
<sequence length="138" mass="16463">MRVERDLHILLTKFLNKEFLKFLIIGALNFLLTYLIYLLMLMRFNYLFSYGFSYLIGIIFSYFMNTFYVFHEKASIKKAMSFPIIYIVQFLFSEVILYFLVEHINNKILSFAPIIIIIVTVPITFLLSKYIIKGKLIK</sequence>
<dbReference type="PANTHER" id="PTHR38459:SF1">
    <property type="entry name" value="PROPHAGE BACTOPRENOL-LINKED GLUCOSE TRANSLOCASE HOMOLOG"/>
    <property type="match status" value="1"/>
</dbReference>
<evidence type="ECO:0000256" key="4">
    <source>
        <dbReference type="ARBA" id="ARBA00022989"/>
    </source>
</evidence>
<comment type="similarity">
    <text evidence="2">Belongs to the GtrA family.</text>
</comment>
<accession>A0ABU3RHW0</accession>
<name>A0ABU3RHW0_9BACL</name>
<dbReference type="Proteomes" id="UP001260980">
    <property type="component" value="Unassembled WGS sequence"/>
</dbReference>
<dbReference type="InterPro" id="IPR007267">
    <property type="entry name" value="GtrA_DPMS_TM"/>
</dbReference>
<dbReference type="EMBL" id="JAWCUD010000008">
    <property type="protein sequence ID" value="MDU0203703.1"/>
    <property type="molecule type" value="Genomic_DNA"/>
</dbReference>
<reference evidence="8 9" key="1">
    <citation type="submission" date="2023-10" db="EMBL/GenBank/DDBJ databases">
        <title>Paenibacillus strain PFR10 Genome sequencing and assembly.</title>
        <authorList>
            <person name="Kim I."/>
        </authorList>
    </citation>
    <scope>NUCLEOTIDE SEQUENCE [LARGE SCALE GENOMIC DNA]</scope>
    <source>
        <strain evidence="8 9">PFR10</strain>
    </source>
</reference>